<dbReference type="Proteomes" id="UP000299102">
    <property type="component" value="Unassembled WGS sequence"/>
</dbReference>
<protein>
    <submittedName>
        <fullName evidence="2">Uncharacterized protein</fullName>
    </submittedName>
</protein>
<proteinExistence type="predicted"/>
<accession>A0A4C1SQU1</accession>
<feature type="region of interest" description="Disordered" evidence="1">
    <location>
        <begin position="138"/>
        <end position="168"/>
    </location>
</feature>
<keyword evidence="3" id="KW-1185">Reference proteome</keyword>
<reference evidence="2 3" key="1">
    <citation type="journal article" date="2019" name="Commun. Biol.">
        <title>The bagworm genome reveals a unique fibroin gene that provides high tensile strength.</title>
        <authorList>
            <person name="Kono N."/>
            <person name="Nakamura H."/>
            <person name="Ohtoshi R."/>
            <person name="Tomita M."/>
            <person name="Numata K."/>
            <person name="Arakawa K."/>
        </authorList>
    </citation>
    <scope>NUCLEOTIDE SEQUENCE [LARGE SCALE GENOMIC DNA]</scope>
</reference>
<evidence type="ECO:0000313" key="2">
    <source>
        <dbReference type="EMBL" id="GBP03431.1"/>
    </source>
</evidence>
<feature type="region of interest" description="Disordered" evidence="1">
    <location>
        <begin position="199"/>
        <end position="220"/>
    </location>
</feature>
<organism evidence="2 3">
    <name type="scientific">Eumeta variegata</name>
    <name type="common">Bagworm moth</name>
    <name type="synonym">Eumeta japonica</name>
    <dbReference type="NCBI Taxonomy" id="151549"/>
    <lineage>
        <taxon>Eukaryota</taxon>
        <taxon>Metazoa</taxon>
        <taxon>Ecdysozoa</taxon>
        <taxon>Arthropoda</taxon>
        <taxon>Hexapoda</taxon>
        <taxon>Insecta</taxon>
        <taxon>Pterygota</taxon>
        <taxon>Neoptera</taxon>
        <taxon>Endopterygota</taxon>
        <taxon>Lepidoptera</taxon>
        <taxon>Glossata</taxon>
        <taxon>Ditrysia</taxon>
        <taxon>Tineoidea</taxon>
        <taxon>Psychidae</taxon>
        <taxon>Oiketicinae</taxon>
        <taxon>Eumeta</taxon>
    </lineage>
</organism>
<sequence length="220" mass="24338">MSACELHVMVTRMNNCLKKKCTKVNLMSASLRAKVSAGPGFGQGGARLFFSALNFIIVSDGGPAFDFSSNYSVGFDPPFQSDANTYHYYCWSRSRSAFNSRFRFIVGGNRGPSLDSNPDTNIDLDTGQRTLAHPPLRVVSRSSPRSPPRARRAQVPVRFPGSGRSPQAKLGLHLLRSNRDCDYSGYGNESWAENKIKNGSRIERRTGIKIENGKGDKNER</sequence>
<evidence type="ECO:0000256" key="1">
    <source>
        <dbReference type="SAM" id="MobiDB-lite"/>
    </source>
</evidence>
<comment type="caution">
    <text evidence="2">The sequence shown here is derived from an EMBL/GenBank/DDBJ whole genome shotgun (WGS) entry which is preliminary data.</text>
</comment>
<dbReference type="AlphaFoldDB" id="A0A4C1SQU1"/>
<gene>
    <name evidence="2" type="ORF">EVAR_101796_1</name>
</gene>
<name>A0A4C1SQU1_EUMVA</name>
<dbReference type="EMBL" id="BGZK01000010">
    <property type="protein sequence ID" value="GBP03431.1"/>
    <property type="molecule type" value="Genomic_DNA"/>
</dbReference>
<evidence type="ECO:0000313" key="3">
    <source>
        <dbReference type="Proteomes" id="UP000299102"/>
    </source>
</evidence>